<gene>
    <name evidence="4" type="ORF">C0Z20_12085</name>
</gene>
<keyword evidence="5" id="KW-1185">Reference proteome</keyword>
<evidence type="ECO:0000256" key="2">
    <source>
        <dbReference type="ARBA" id="ARBA00023002"/>
    </source>
</evidence>
<dbReference type="Proteomes" id="UP000235777">
    <property type="component" value="Unassembled WGS sequence"/>
</dbReference>
<dbReference type="InterPro" id="IPR015590">
    <property type="entry name" value="Aldehyde_DH_dom"/>
</dbReference>
<dbReference type="RefSeq" id="WP_102607053.1">
    <property type="nucleotide sequence ID" value="NZ_PNYC01000006.1"/>
</dbReference>
<dbReference type="InterPro" id="IPR016161">
    <property type="entry name" value="Ald_DH/histidinol_DH"/>
</dbReference>
<dbReference type="InterPro" id="IPR016163">
    <property type="entry name" value="Ald_DH_C"/>
</dbReference>
<evidence type="ECO:0000313" key="4">
    <source>
        <dbReference type="EMBL" id="PMS36818.1"/>
    </source>
</evidence>
<dbReference type="SUPFAM" id="SSF53720">
    <property type="entry name" value="ALDH-like"/>
    <property type="match status" value="1"/>
</dbReference>
<organism evidence="4 5">
    <name type="scientific">Trinickia symbiotica</name>
    <dbReference type="NCBI Taxonomy" id="863227"/>
    <lineage>
        <taxon>Bacteria</taxon>
        <taxon>Pseudomonadati</taxon>
        <taxon>Pseudomonadota</taxon>
        <taxon>Betaproteobacteria</taxon>
        <taxon>Burkholderiales</taxon>
        <taxon>Burkholderiaceae</taxon>
        <taxon>Trinickia</taxon>
    </lineage>
</organism>
<dbReference type="EMBL" id="PNYC01000006">
    <property type="protein sequence ID" value="PMS36818.1"/>
    <property type="molecule type" value="Genomic_DNA"/>
</dbReference>
<comment type="similarity">
    <text evidence="1">Belongs to the aldehyde dehydrogenase family.</text>
</comment>
<name>A0A2N7X4X5_9BURK</name>
<proteinExistence type="inferred from homology"/>
<comment type="caution">
    <text evidence="4">The sequence shown here is derived from an EMBL/GenBank/DDBJ whole genome shotgun (WGS) entry which is preliminary data.</text>
</comment>
<feature type="domain" description="Aldehyde dehydrogenase" evidence="3">
    <location>
        <begin position="29"/>
        <end position="481"/>
    </location>
</feature>
<dbReference type="PANTHER" id="PTHR11699">
    <property type="entry name" value="ALDEHYDE DEHYDROGENASE-RELATED"/>
    <property type="match status" value="1"/>
</dbReference>
<keyword evidence="2" id="KW-0560">Oxidoreductase</keyword>
<sequence>MPLENILPEAKDGHHVFYDGRFQEIIGSGRLPVRSPASNEVIAYMAIAEVDDVAKATRAAAAAQEGWATLDALDRARLLRSLAELIRRRIKALASWESAITGRPLREMQAQMSRIPEWIEYFAGIAPGLEGESNRLRGGFASTTSWQPYGVCALLTPWNHPVLILVKKMAAALAVGNTVVIKPSELAPCTALVLAAWCTEAGIPPGVVNVATGEGATGAALCAAPEVRRIDLTGGTATGRRVAAAAAERLVPCTLELGGKTPVVVFEDSDIEEAAAGAVFAAFIAAGQTCVSASRFLVQRSIYEKFIAAFAQRVRALRIGDPADLGTDVGPVISQTSFRQSQRFIALAKAEGARLVIGGEPLLLDAPLNAGNFVAPTIFADVSPSMELFREEVFGPVVAVTPFEDEADALRLANDSPYALGASIWTRDVSRANRVAGKIKAGMIWINDHHKNDPRSIWGGYGDSGYGYENGWDALKSYLIKRNVIVSTNTRFDDWFAGGGRYG</sequence>
<dbReference type="FunFam" id="3.40.309.10:FF:000009">
    <property type="entry name" value="Aldehyde dehydrogenase A"/>
    <property type="match status" value="1"/>
</dbReference>
<dbReference type="Gene3D" id="3.40.309.10">
    <property type="entry name" value="Aldehyde Dehydrogenase, Chain A, domain 2"/>
    <property type="match status" value="1"/>
</dbReference>
<evidence type="ECO:0000259" key="3">
    <source>
        <dbReference type="Pfam" id="PF00171"/>
    </source>
</evidence>
<dbReference type="Gene3D" id="3.40.605.10">
    <property type="entry name" value="Aldehyde Dehydrogenase, Chain A, domain 1"/>
    <property type="match status" value="1"/>
</dbReference>
<reference evidence="4 5" key="1">
    <citation type="submission" date="2018-01" db="EMBL/GenBank/DDBJ databases">
        <title>Whole genome analyses suggest that Burkholderia sensu lato contains two further novel genera in the rhizoxinica-symbiotica group Mycetohabitans gen. nov., and Trinickia gen. nov.: implications for the evolution of diazotrophy and nodulation in the Burkholderiaceae.</title>
        <authorList>
            <person name="Estrada-de los Santos P."/>
            <person name="Palmer M."/>
            <person name="Chavez-Ramirez B."/>
            <person name="Beukes C."/>
            <person name="Steenkamp E.T."/>
            <person name="Hirsch A.M."/>
            <person name="Manyaka P."/>
            <person name="Maluk M."/>
            <person name="Lafos M."/>
            <person name="Crook M."/>
            <person name="Gross E."/>
            <person name="Simon M.F."/>
            <person name="Bueno dos Reis Junior F."/>
            <person name="Poole P.S."/>
            <person name="Venter S.N."/>
            <person name="James E.K."/>
        </authorList>
    </citation>
    <scope>NUCLEOTIDE SEQUENCE [LARGE SCALE GENOMIC DNA]</scope>
    <source>
        <strain evidence="4 5">JPY 581</strain>
    </source>
</reference>
<protein>
    <submittedName>
        <fullName evidence="4">Betaine-aldehyde dehydrogenase</fullName>
    </submittedName>
</protein>
<evidence type="ECO:0000313" key="5">
    <source>
        <dbReference type="Proteomes" id="UP000235777"/>
    </source>
</evidence>
<accession>A0A2N7X4X5</accession>
<dbReference type="Pfam" id="PF00171">
    <property type="entry name" value="Aldedh"/>
    <property type="match status" value="1"/>
</dbReference>
<dbReference type="AlphaFoldDB" id="A0A2N7X4X5"/>
<dbReference type="GO" id="GO:0016620">
    <property type="term" value="F:oxidoreductase activity, acting on the aldehyde or oxo group of donors, NAD or NADP as acceptor"/>
    <property type="evidence" value="ECO:0007669"/>
    <property type="project" value="InterPro"/>
</dbReference>
<dbReference type="FunFam" id="3.40.605.10:FF:000007">
    <property type="entry name" value="NAD/NADP-dependent betaine aldehyde dehydrogenase"/>
    <property type="match status" value="1"/>
</dbReference>
<dbReference type="InterPro" id="IPR016162">
    <property type="entry name" value="Ald_DH_N"/>
</dbReference>
<evidence type="ECO:0000256" key="1">
    <source>
        <dbReference type="ARBA" id="ARBA00009986"/>
    </source>
</evidence>